<dbReference type="EMBL" id="FYEH01000008">
    <property type="protein sequence ID" value="SNB70899.1"/>
    <property type="molecule type" value="Genomic_DNA"/>
</dbReference>
<reference evidence="1 2" key="1">
    <citation type="submission" date="2017-06" db="EMBL/GenBank/DDBJ databases">
        <authorList>
            <person name="Kim H.J."/>
            <person name="Triplett B.A."/>
        </authorList>
    </citation>
    <scope>NUCLEOTIDE SEQUENCE [LARGE SCALE GENOMIC DNA]</scope>
    <source>
        <strain evidence="1 2">B29T1</strain>
    </source>
</reference>
<dbReference type="AlphaFoldDB" id="A0A212RF54"/>
<dbReference type="Proteomes" id="UP000197065">
    <property type="component" value="Unassembled WGS sequence"/>
</dbReference>
<proteinExistence type="predicted"/>
<name>A0A212RF54_9PROT</name>
<dbReference type="OrthoDB" id="6933556at2"/>
<accession>A0A212RF54</accession>
<evidence type="ECO:0000313" key="2">
    <source>
        <dbReference type="Proteomes" id="UP000197065"/>
    </source>
</evidence>
<dbReference type="RefSeq" id="WP_133063898.1">
    <property type="nucleotide sequence ID" value="NZ_FYEH01000008.1"/>
</dbReference>
<protein>
    <submittedName>
        <fullName evidence="1">Uncharacterized protein</fullName>
    </submittedName>
</protein>
<sequence length="109" mass="11893">MVAFWDDGALKTLFGFKKLASKAGIICAHHDGRVHAKLYVLSSSMVVTSAYASNRGIGFVEPAMITECGIFHGPDTVPFREGAQWLDVIWKKSHDVDSKALAADRAAWV</sequence>
<gene>
    <name evidence="1" type="ORF">SAMN07250955_10818</name>
</gene>
<organism evidence="1 2">
    <name type="scientific">Arboricoccus pini</name>
    <dbReference type="NCBI Taxonomy" id="1963835"/>
    <lineage>
        <taxon>Bacteria</taxon>
        <taxon>Pseudomonadati</taxon>
        <taxon>Pseudomonadota</taxon>
        <taxon>Alphaproteobacteria</taxon>
        <taxon>Geminicoccales</taxon>
        <taxon>Geminicoccaceae</taxon>
        <taxon>Arboricoccus</taxon>
    </lineage>
</organism>
<keyword evidence="2" id="KW-1185">Reference proteome</keyword>
<evidence type="ECO:0000313" key="1">
    <source>
        <dbReference type="EMBL" id="SNB70899.1"/>
    </source>
</evidence>